<dbReference type="Proteomes" id="UP000031737">
    <property type="component" value="Unassembled WGS sequence"/>
</dbReference>
<accession>A0A061J0S4</accession>
<dbReference type="InterPro" id="IPR027968">
    <property type="entry name" value="JHY"/>
</dbReference>
<feature type="compositionally biased region" description="Polar residues" evidence="1">
    <location>
        <begin position="345"/>
        <end position="355"/>
    </location>
</feature>
<protein>
    <recommendedName>
        <fullName evidence="4">ADG2</fullName>
    </recommendedName>
</protein>
<feature type="region of interest" description="Disordered" evidence="1">
    <location>
        <begin position="331"/>
        <end position="407"/>
    </location>
</feature>
<feature type="compositionally biased region" description="Basic and acidic residues" evidence="1">
    <location>
        <begin position="592"/>
        <end position="602"/>
    </location>
</feature>
<feature type="region of interest" description="Disordered" evidence="1">
    <location>
        <begin position="1"/>
        <end position="24"/>
    </location>
</feature>
<feature type="compositionally biased region" description="Basic and acidic residues" evidence="1">
    <location>
        <begin position="545"/>
        <end position="558"/>
    </location>
</feature>
<feature type="compositionally biased region" description="Polar residues" evidence="1">
    <location>
        <begin position="577"/>
        <end position="586"/>
    </location>
</feature>
<feature type="region of interest" description="Disordered" evidence="1">
    <location>
        <begin position="470"/>
        <end position="495"/>
    </location>
</feature>
<feature type="region of interest" description="Disordered" evidence="1">
    <location>
        <begin position="260"/>
        <end position="313"/>
    </location>
</feature>
<feature type="compositionally biased region" description="Polar residues" evidence="1">
    <location>
        <begin position="397"/>
        <end position="407"/>
    </location>
</feature>
<feature type="compositionally biased region" description="Basic and acidic residues" evidence="1">
    <location>
        <begin position="478"/>
        <end position="488"/>
    </location>
</feature>
<evidence type="ECO:0000313" key="2">
    <source>
        <dbReference type="EMBL" id="ESL09003.1"/>
    </source>
</evidence>
<sequence length="628" mass="69316">MPRKDRDVWEPPEDRKAVEEPPSAFMQHFQDRAVRVGKDGSNAQLVRAKQTKPTRWSNDRNKKNEGGNLMSAPVGHGANMHNKKAMVMQLPSKDRHRAGGIVAPDELKAIHPVPRLHDINLNSCSGGDISAGRQPRRLLAAPDVDCRGVHGSTVPVIELSPHTRSDNHRETAAATAVVPPHSQLSNALSLSTGRSQSLEVLSVERGDASGSVRVLPISLSLPNTLGFVQVRNSFRKPLPRLLPRRIGGNADEEEAIMMPRSKSKLAPPSSYTQKSNVGDNNLSYNRGSSNDVVAQVDGGTDSSGQVGDARSDFTASGSLVTPMYQPMGLMVFSRPNPVKNKNKKSTNAVKKQQSDGGAKRPSTEEGPRGGRQELPRPTRGNNRLASDDKESPMYVSATRSGNLSYPSRLQPLVFPLTSSADAASATDISALTETKESEREEGKKKTPAYKAYKLKDYKVMMEQVANLKLGGLGPADTDEQRQAKEKLQRQRQYGELAEKEAVKKIREKHQQWILLQKQQLEQQGEEGAVAGETPSKRQQQPPPSERIEAQERRARALDYARNIPRPAPPTKRKAHDVNSSSFSESGSMRCRSPQDEAACRREQRLKELEARHRSDRQRVETVKRQVGY</sequence>
<dbReference type="Pfam" id="PF15261">
    <property type="entry name" value="JHY"/>
    <property type="match status" value="1"/>
</dbReference>
<feature type="compositionally biased region" description="Basic and acidic residues" evidence="1">
    <location>
        <begin position="357"/>
        <end position="376"/>
    </location>
</feature>
<feature type="region of interest" description="Disordered" evidence="1">
    <location>
        <begin position="38"/>
        <end position="75"/>
    </location>
</feature>
<feature type="region of interest" description="Disordered" evidence="1">
    <location>
        <begin position="520"/>
        <end position="602"/>
    </location>
</feature>
<proteinExistence type="predicted"/>
<dbReference type="GO" id="GO:0035082">
    <property type="term" value="P:axoneme assembly"/>
    <property type="evidence" value="ECO:0007669"/>
    <property type="project" value="TreeGrafter"/>
</dbReference>
<comment type="caution">
    <text evidence="2">The sequence shown here is derived from an EMBL/GenBank/DDBJ whole genome shotgun (WGS) entry which is preliminary data.</text>
</comment>
<keyword evidence="3" id="KW-1185">Reference proteome</keyword>
<evidence type="ECO:0008006" key="4">
    <source>
        <dbReference type="Google" id="ProtNLM"/>
    </source>
</evidence>
<dbReference type="OrthoDB" id="10057281at2759"/>
<evidence type="ECO:0000313" key="3">
    <source>
        <dbReference type="Proteomes" id="UP000031737"/>
    </source>
</evidence>
<feature type="compositionally biased region" description="Basic and acidic residues" evidence="1">
    <location>
        <begin position="1"/>
        <end position="19"/>
    </location>
</feature>
<gene>
    <name evidence="2" type="ORF">TRSC58_03284</name>
</gene>
<feature type="region of interest" description="Disordered" evidence="1">
    <location>
        <begin position="609"/>
        <end position="628"/>
    </location>
</feature>
<dbReference type="EMBL" id="AUPL01003284">
    <property type="protein sequence ID" value="ESL09003.1"/>
    <property type="molecule type" value="Genomic_DNA"/>
</dbReference>
<name>A0A061J0S4_TRYRA</name>
<evidence type="ECO:0000256" key="1">
    <source>
        <dbReference type="SAM" id="MobiDB-lite"/>
    </source>
</evidence>
<dbReference type="VEuPathDB" id="TriTrypDB:TRSC58_03284"/>
<dbReference type="PANTHER" id="PTHR14726:SF1">
    <property type="entry name" value="JHY PROTEIN HOMOLOG"/>
    <property type="match status" value="1"/>
</dbReference>
<dbReference type="PANTHER" id="PTHR14726">
    <property type="entry name" value="JHY PROTEIN HOMOLOG"/>
    <property type="match status" value="1"/>
</dbReference>
<feature type="compositionally biased region" description="Polar residues" evidence="1">
    <location>
        <begin position="269"/>
        <end position="292"/>
    </location>
</feature>
<organism evidence="2 3">
    <name type="scientific">Trypanosoma rangeli SC58</name>
    <dbReference type="NCBI Taxonomy" id="429131"/>
    <lineage>
        <taxon>Eukaryota</taxon>
        <taxon>Discoba</taxon>
        <taxon>Euglenozoa</taxon>
        <taxon>Kinetoplastea</taxon>
        <taxon>Metakinetoplastina</taxon>
        <taxon>Trypanosomatida</taxon>
        <taxon>Trypanosomatidae</taxon>
        <taxon>Trypanosoma</taxon>
        <taxon>Herpetosoma</taxon>
    </lineage>
</organism>
<reference evidence="2 3" key="1">
    <citation type="submission" date="2013-07" db="EMBL/GenBank/DDBJ databases">
        <authorList>
            <person name="Stoco P.H."/>
            <person name="Wagner G."/>
            <person name="Gerber A."/>
            <person name="Zaha A."/>
            <person name="Thompson C."/>
            <person name="Bartholomeu D.C."/>
            <person name="Luckemeyer D.D."/>
            <person name="Bahia D."/>
            <person name="Loreto E."/>
            <person name="Prestes E.B."/>
            <person name="Lima F.M."/>
            <person name="Rodrigues-Luiz G."/>
            <person name="Vallejo G.A."/>
            <person name="Filho J.F."/>
            <person name="Monteiro K.M."/>
            <person name="Tyler K.M."/>
            <person name="de Almeida L.G."/>
            <person name="Ortiz M.F."/>
            <person name="Siervo M.A."/>
            <person name="de Moraes M.H."/>
            <person name="Cunha O.L."/>
            <person name="Mendonca-Neto R."/>
            <person name="Silva R."/>
            <person name="Teixeira S.M."/>
            <person name="Murta S.M."/>
            <person name="Sincero T.C."/>
            <person name="Mendes T.A."/>
            <person name="Urmenyi T.P."/>
            <person name="Silva V.G."/>
            <person name="da Rocha W.D."/>
            <person name="Andersson B."/>
            <person name="Romanha A.J."/>
            <person name="Steindel M."/>
            <person name="de Vasconcelos A.T."/>
            <person name="Grisard E.C."/>
        </authorList>
    </citation>
    <scope>NUCLEOTIDE SEQUENCE [LARGE SCALE GENOMIC DNA]</scope>
    <source>
        <strain evidence="2 3">SC58</strain>
    </source>
</reference>
<dbReference type="AlphaFoldDB" id="A0A061J0S4"/>